<gene>
    <name evidence="2" type="ORF">B0T17DRAFT_13065</name>
</gene>
<dbReference type="EMBL" id="JAULSR010000001">
    <property type="protein sequence ID" value="KAK0634660.1"/>
    <property type="molecule type" value="Genomic_DNA"/>
</dbReference>
<dbReference type="Proteomes" id="UP001174934">
    <property type="component" value="Unassembled WGS sequence"/>
</dbReference>
<feature type="signal peptide" evidence="1">
    <location>
        <begin position="1"/>
        <end position="19"/>
    </location>
</feature>
<name>A0AA39XJ77_9PEZI</name>
<keyword evidence="1" id="KW-0732">Signal</keyword>
<organism evidence="2 3">
    <name type="scientific">Bombardia bombarda</name>
    <dbReference type="NCBI Taxonomy" id="252184"/>
    <lineage>
        <taxon>Eukaryota</taxon>
        <taxon>Fungi</taxon>
        <taxon>Dikarya</taxon>
        <taxon>Ascomycota</taxon>
        <taxon>Pezizomycotina</taxon>
        <taxon>Sordariomycetes</taxon>
        <taxon>Sordariomycetidae</taxon>
        <taxon>Sordariales</taxon>
        <taxon>Lasiosphaeriaceae</taxon>
        <taxon>Bombardia</taxon>
    </lineage>
</organism>
<feature type="chain" id="PRO_5041418293" description="Secreted protein" evidence="1">
    <location>
        <begin position="20"/>
        <end position="99"/>
    </location>
</feature>
<reference evidence="2" key="1">
    <citation type="submission" date="2023-06" db="EMBL/GenBank/DDBJ databases">
        <title>Genome-scale phylogeny and comparative genomics of the fungal order Sordariales.</title>
        <authorList>
            <consortium name="Lawrence Berkeley National Laboratory"/>
            <person name="Hensen N."/>
            <person name="Bonometti L."/>
            <person name="Westerberg I."/>
            <person name="Brannstrom I.O."/>
            <person name="Guillou S."/>
            <person name="Cros-Aarteil S."/>
            <person name="Calhoun S."/>
            <person name="Haridas S."/>
            <person name="Kuo A."/>
            <person name="Mondo S."/>
            <person name="Pangilinan J."/>
            <person name="Riley R."/>
            <person name="LaButti K."/>
            <person name="Andreopoulos B."/>
            <person name="Lipzen A."/>
            <person name="Chen C."/>
            <person name="Yanf M."/>
            <person name="Daum C."/>
            <person name="Ng V."/>
            <person name="Clum A."/>
            <person name="Steindorff A."/>
            <person name="Ohm R."/>
            <person name="Martin F."/>
            <person name="Silar P."/>
            <person name="Natvig D."/>
            <person name="Lalanne C."/>
            <person name="Gautier V."/>
            <person name="Ament-velasquez S.L."/>
            <person name="Kruys A."/>
            <person name="Hutchinson M.I."/>
            <person name="Powell A.J."/>
            <person name="Barry K."/>
            <person name="Miller A.N."/>
            <person name="Grigoriev I.V."/>
            <person name="Debuchy R."/>
            <person name="Gladieux P."/>
            <person name="Thoren M.H."/>
            <person name="Johannesson H."/>
        </authorList>
    </citation>
    <scope>NUCLEOTIDE SEQUENCE</scope>
    <source>
        <strain evidence="2">SMH3391-2</strain>
    </source>
</reference>
<accession>A0AA39XJ77</accession>
<protein>
    <recommendedName>
        <fullName evidence="4">Secreted protein</fullName>
    </recommendedName>
</protein>
<keyword evidence="3" id="KW-1185">Reference proteome</keyword>
<evidence type="ECO:0000313" key="2">
    <source>
        <dbReference type="EMBL" id="KAK0634660.1"/>
    </source>
</evidence>
<evidence type="ECO:0000313" key="3">
    <source>
        <dbReference type="Proteomes" id="UP001174934"/>
    </source>
</evidence>
<sequence>MIWTFFRASSWWVFNGTLGMTWMDMHANATCRFVARYSRLMKVEIPISVTETFIGTGSSILGTAHAVLFGRRYVYPCRLGRLTACDLYILPDTSDASFS</sequence>
<evidence type="ECO:0008006" key="4">
    <source>
        <dbReference type="Google" id="ProtNLM"/>
    </source>
</evidence>
<proteinExistence type="predicted"/>
<comment type="caution">
    <text evidence="2">The sequence shown here is derived from an EMBL/GenBank/DDBJ whole genome shotgun (WGS) entry which is preliminary data.</text>
</comment>
<dbReference type="AlphaFoldDB" id="A0AA39XJ77"/>
<evidence type="ECO:0000256" key="1">
    <source>
        <dbReference type="SAM" id="SignalP"/>
    </source>
</evidence>